<feature type="region of interest" description="Disordered" evidence="1">
    <location>
        <begin position="200"/>
        <end position="219"/>
    </location>
</feature>
<accession>A0ABV0QEG5</accession>
<proteinExistence type="predicted"/>
<feature type="compositionally biased region" description="Polar residues" evidence="1">
    <location>
        <begin position="171"/>
        <end position="192"/>
    </location>
</feature>
<sequence length="460" mass="50259">MCDQVKPVGDGELKNNNQQGANDPNANTVHTEDGGRTGHTGSLLGIMTETAEQDKVIIWGTDSQCDDPELAEFEMLECQELEAYLVEEGEDFEGLAEKSKPQEEPSSSCKTTETKAVDDMNWKGTEWVVGVACEQESSVSHVSDSDVFVTCLSTTATLTTDSWHIAPAKLQDTSTQSEGSTEPPQPLSSSGALTHRDSKGLSWVWGQSPGSLRPRRESSRWVKGQLHLHGTQPECPPQASKIRQRSGPEATPKSLLLKSGQSGLRPPGFSSLPAARLAALGVIRSSSVSSEIKICRFNALILDTFQQIIIFLLCTVSRTELQKGTEAVLSPRSSPKRCAVVPPKPQSPGELLNLCSLSLARGRTAVVHSAPRTGRSQELDQALFRELQERCEQQALQLQTLQAHLKKASLCLDVFSITTLHFCDKVGSSKIRTQITLRSRSVSFIWKEVASRAKVIRWLS</sequence>
<organism evidence="2 3">
    <name type="scientific">Xenoophorus captivus</name>
    <dbReference type="NCBI Taxonomy" id="1517983"/>
    <lineage>
        <taxon>Eukaryota</taxon>
        <taxon>Metazoa</taxon>
        <taxon>Chordata</taxon>
        <taxon>Craniata</taxon>
        <taxon>Vertebrata</taxon>
        <taxon>Euteleostomi</taxon>
        <taxon>Actinopterygii</taxon>
        <taxon>Neopterygii</taxon>
        <taxon>Teleostei</taxon>
        <taxon>Neoteleostei</taxon>
        <taxon>Acanthomorphata</taxon>
        <taxon>Ovalentaria</taxon>
        <taxon>Atherinomorphae</taxon>
        <taxon>Cyprinodontiformes</taxon>
        <taxon>Goodeidae</taxon>
        <taxon>Xenoophorus</taxon>
    </lineage>
</organism>
<keyword evidence="3" id="KW-1185">Reference proteome</keyword>
<protein>
    <submittedName>
        <fullName evidence="2">Uncharacterized protein</fullName>
    </submittedName>
</protein>
<feature type="region of interest" description="Disordered" evidence="1">
    <location>
        <begin position="227"/>
        <end position="251"/>
    </location>
</feature>
<dbReference type="Proteomes" id="UP001434883">
    <property type="component" value="Unassembled WGS sequence"/>
</dbReference>
<evidence type="ECO:0000313" key="2">
    <source>
        <dbReference type="EMBL" id="MEQ2193872.1"/>
    </source>
</evidence>
<evidence type="ECO:0000313" key="3">
    <source>
        <dbReference type="Proteomes" id="UP001434883"/>
    </source>
</evidence>
<feature type="region of interest" description="Disordered" evidence="1">
    <location>
        <begin position="171"/>
        <end position="195"/>
    </location>
</feature>
<feature type="region of interest" description="Disordered" evidence="1">
    <location>
        <begin position="1"/>
        <end position="40"/>
    </location>
</feature>
<dbReference type="EMBL" id="JAHRIN010008750">
    <property type="protein sequence ID" value="MEQ2193872.1"/>
    <property type="molecule type" value="Genomic_DNA"/>
</dbReference>
<reference evidence="2 3" key="1">
    <citation type="submission" date="2021-06" db="EMBL/GenBank/DDBJ databases">
        <authorList>
            <person name="Palmer J.M."/>
        </authorList>
    </citation>
    <scope>NUCLEOTIDE SEQUENCE [LARGE SCALE GENOMIC DNA]</scope>
    <source>
        <strain evidence="2 3">XC_2019</strain>
        <tissue evidence="2">Muscle</tissue>
    </source>
</reference>
<feature type="compositionally biased region" description="Polar residues" evidence="1">
    <location>
        <begin position="14"/>
        <end position="29"/>
    </location>
</feature>
<gene>
    <name evidence="2" type="ORF">XENOCAPTIV_016710</name>
</gene>
<comment type="caution">
    <text evidence="2">The sequence shown here is derived from an EMBL/GenBank/DDBJ whole genome shotgun (WGS) entry which is preliminary data.</text>
</comment>
<evidence type="ECO:0000256" key="1">
    <source>
        <dbReference type="SAM" id="MobiDB-lite"/>
    </source>
</evidence>
<feature type="region of interest" description="Disordered" evidence="1">
    <location>
        <begin position="92"/>
        <end position="114"/>
    </location>
</feature>
<name>A0ABV0QEG5_9TELE</name>